<evidence type="ECO:0000313" key="2">
    <source>
        <dbReference type="EMBL" id="KAF2305399.1"/>
    </source>
</evidence>
<sequence length="134" mass="15150">MVVVEEGAGVMGLETEFEMRKERWEGVLLGLRNNNGLVNLEIVIDDQEEERWVKDMVIVLVAEVTASMVEDARPSKRKWAKFDKLKEEVDSDLGIFAGDLVGILEKARTLTPSGEKVWRICCLMPHHVTLSILV</sequence>
<feature type="domain" description="IREH1/IRE-like N-terminal" evidence="1">
    <location>
        <begin position="80"/>
        <end position="115"/>
    </location>
</feature>
<name>A0A6A6M0C8_HEVBR</name>
<evidence type="ECO:0000259" key="1">
    <source>
        <dbReference type="Pfam" id="PF26031"/>
    </source>
</evidence>
<proteinExistence type="predicted"/>
<organism evidence="2 3">
    <name type="scientific">Hevea brasiliensis</name>
    <name type="common">Para rubber tree</name>
    <name type="synonym">Siphonia brasiliensis</name>
    <dbReference type="NCBI Taxonomy" id="3981"/>
    <lineage>
        <taxon>Eukaryota</taxon>
        <taxon>Viridiplantae</taxon>
        <taxon>Streptophyta</taxon>
        <taxon>Embryophyta</taxon>
        <taxon>Tracheophyta</taxon>
        <taxon>Spermatophyta</taxon>
        <taxon>Magnoliopsida</taxon>
        <taxon>eudicotyledons</taxon>
        <taxon>Gunneridae</taxon>
        <taxon>Pentapetalae</taxon>
        <taxon>rosids</taxon>
        <taxon>fabids</taxon>
        <taxon>Malpighiales</taxon>
        <taxon>Euphorbiaceae</taxon>
        <taxon>Crotonoideae</taxon>
        <taxon>Micrandreae</taxon>
        <taxon>Hevea</taxon>
    </lineage>
</organism>
<gene>
    <name evidence="2" type="ORF">GH714_004934</name>
</gene>
<accession>A0A6A6M0C8</accession>
<dbReference type="Pfam" id="PF26031">
    <property type="entry name" value="IREH1"/>
    <property type="match status" value="1"/>
</dbReference>
<reference evidence="2 3" key="1">
    <citation type="journal article" date="2020" name="Mol. Plant">
        <title>The Chromosome-Based Rubber Tree Genome Provides New Insights into Spurge Genome Evolution and Rubber Biosynthesis.</title>
        <authorList>
            <person name="Liu J."/>
            <person name="Shi C."/>
            <person name="Shi C.C."/>
            <person name="Li W."/>
            <person name="Zhang Q.J."/>
            <person name="Zhang Y."/>
            <person name="Li K."/>
            <person name="Lu H.F."/>
            <person name="Shi C."/>
            <person name="Zhu S.T."/>
            <person name="Xiao Z.Y."/>
            <person name="Nan H."/>
            <person name="Yue Y."/>
            <person name="Zhu X.G."/>
            <person name="Wu Y."/>
            <person name="Hong X.N."/>
            <person name="Fan G.Y."/>
            <person name="Tong Y."/>
            <person name="Zhang D."/>
            <person name="Mao C.L."/>
            <person name="Liu Y.L."/>
            <person name="Hao S.J."/>
            <person name="Liu W.Q."/>
            <person name="Lv M.Q."/>
            <person name="Zhang H.B."/>
            <person name="Liu Y."/>
            <person name="Hu-Tang G.R."/>
            <person name="Wang J.P."/>
            <person name="Wang J.H."/>
            <person name="Sun Y.H."/>
            <person name="Ni S.B."/>
            <person name="Chen W.B."/>
            <person name="Zhang X.C."/>
            <person name="Jiao Y.N."/>
            <person name="Eichler E.E."/>
            <person name="Li G.H."/>
            <person name="Liu X."/>
            <person name="Gao L.Z."/>
        </authorList>
    </citation>
    <scope>NUCLEOTIDE SEQUENCE [LARGE SCALE GENOMIC DNA]</scope>
    <source>
        <strain evidence="3">cv. GT1</strain>
        <tissue evidence="2">Leaf</tissue>
    </source>
</reference>
<dbReference type="EMBL" id="JAAGAX010000008">
    <property type="protein sequence ID" value="KAF2305399.1"/>
    <property type="molecule type" value="Genomic_DNA"/>
</dbReference>
<keyword evidence="3" id="KW-1185">Reference proteome</keyword>
<protein>
    <recommendedName>
        <fullName evidence="1">IREH1/IRE-like N-terminal domain-containing protein</fullName>
    </recommendedName>
</protein>
<comment type="caution">
    <text evidence="2">The sequence shown here is derived from an EMBL/GenBank/DDBJ whole genome shotgun (WGS) entry which is preliminary data.</text>
</comment>
<evidence type="ECO:0000313" key="3">
    <source>
        <dbReference type="Proteomes" id="UP000467840"/>
    </source>
</evidence>
<dbReference type="AlphaFoldDB" id="A0A6A6M0C8"/>
<dbReference type="InterPro" id="IPR058783">
    <property type="entry name" value="IREH1/IRE-like_N"/>
</dbReference>
<dbReference type="Proteomes" id="UP000467840">
    <property type="component" value="Chromosome 9"/>
</dbReference>